<keyword evidence="2" id="KW-1185">Reference proteome</keyword>
<proteinExistence type="predicted"/>
<evidence type="ECO:0000313" key="2">
    <source>
        <dbReference type="Proteomes" id="UP001608902"/>
    </source>
</evidence>
<dbReference type="Proteomes" id="UP001608902">
    <property type="component" value="Unassembled WGS sequence"/>
</dbReference>
<accession>A0ABD6EYN5</accession>
<gene>
    <name evidence="1" type="ORF">AB6A40_011779</name>
</gene>
<sequence>MRVVNKSGNVFDDQRTTISLSNKGPVIDCNPGIGVTNRDWSRKDLAGPHLSSISNIVVPSGTRIFAAAVAETNRDILPASNTNIECPAVAE</sequence>
<comment type="caution">
    <text evidence="1">The sequence shown here is derived from an EMBL/GenBank/DDBJ whole genome shotgun (WGS) entry which is preliminary data.</text>
</comment>
<protein>
    <submittedName>
        <fullName evidence="1">Uncharacterized protein</fullName>
    </submittedName>
</protein>
<name>A0ABD6EYN5_9BILA</name>
<reference evidence="1 2" key="1">
    <citation type="submission" date="2024-08" db="EMBL/GenBank/DDBJ databases">
        <title>Gnathostoma spinigerum genome.</title>
        <authorList>
            <person name="Gonzalez-Bertolin B."/>
            <person name="Monzon S."/>
            <person name="Zaballos A."/>
            <person name="Jimenez P."/>
            <person name="Dekumyoy P."/>
            <person name="Varona S."/>
            <person name="Cuesta I."/>
            <person name="Sumanam S."/>
            <person name="Adisakwattana P."/>
            <person name="Gasser R.B."/>
            <person name="Hernandez-Gonzalez A."/>
            <person name="Young N.D."/>
            <person name="Perteguer M.J."/>
        </authorList>
    </citation>
    <scope>NUCLEOTIDE SEQUENCE [LARGE SCALE GENOMIC DNA]</scope>
    <source>
        <strain evidence="1">AL3</strain>
        <tissue evidence="1">Liver</tissue>
    </source>
</reference>
<evidence type="ECO:0000313" key="1">
    <source>
        <dbReference type="EMBL" id="MFH4985070.1"/>
    </source>
</evidence>
<organism evidence="1 2">
    <name type="scientific">Gnathostoma spinigerum</name>
    <dbReference type="NCBI Taxonomy" id="75299"/>
    <lineage>
        <taxon>Eukaryota</taxon>
        <taxon>Metazoa</taxon>
        <taxon>Ecdysozoa</taxon>
        <taxon>Nematoda</taxon>
        <taxon>Chromadorea</taxon>
        <taxon>Rhabditida</taxon>
        <taxon>Spirurina</taxon>
        <taxon>Gnathostomatomorpha</taxon>
        <taxon>Gnathostomatoidea</taxon>
        <taxon>Gnathostomatidae</taxon>
        <taxon>Gnathostoma</taxon>
    </lineage>
</organism>
<dbReference type="EMBL" id="JBGFUD010029882">
    <property type="protein sequence ID" value="MFH4985070.1"/>
    <property type="molecule type" value="Genomic_DNA"/>
</dbReference>
<dbReference type="AlphaFoldDB" id="A0ABD6EYN5"/>